<evidence type="ECO:0000256" key="2">
    <source>
        <dbReference type="ARBA" id="ARBA00022692"/>
    </source>
</evidence>
<reference evidence="7 8" key="1">
    <citation type="journal article" date="2012" name="PLoS Pathog.">
        <title>Diverse lifestyles and strategies of plant pathogenesis encoded in the genomes of eighteen Dothideomycetes fungi.</title>
        <authorList>
            <person name="Ohm R.A."/>
            <person name="Feau N."/>
            <person name="Henrissat B."/>
            <person name="Schoch C.L."/>
            <person name="Horwitz B.A."/>
            <person name="Barry K.W."/>
            <person name="Condon B.J."/>
            <person name="Copeland A.C."/>
            <person name="Dhillon B."/>
            <person name="Glaser F."/>
            <person name="Hesse C.N."/>
            <person name="Kosti I."/>
            <person name="LaButti K."/>
            <person name="Lindquist E.A."/>
            <person name="Lucas S."/>
            <person name="Salamov A.A."/>
            <person name="Bradshaw R.E."/>
            <person name="Ciuffetti L."/>
            <person name="Hamelin R.C."/>
            <person name="Kema G.H.J."/>
            <person name="Lawrence C."/>
            <person name="Scott J.A."/>
            <person name="Spatafora J.W."/>
            <person name="Turgeon B.G."/>
            <person name="de Wit P.J.G.M."/>
            <person name="Zhong S."/>
            <person name="Goodwin S.B."/>
            <person name="Grigoriev I.V."/>
        </authorList>
    </citation>
    <scope>NUCLEOTIDE SEQUENCE [LARGE SCALE GENOMIC DNA]</scope>
    <source>
        <strain evidence="7 8">SO2202</strain>
    </source>
</reference>
<dbReference type="SUPFAM" id="SSF103473">
    <property type="entry name" value="MFS general substrate transporter"/>
    <property type="match status" value="2"/>
</dbReference>
<evidence type="ECO:0000313" key="8">
    <source>
        <dbReference type="Proteomes" id="UP000016931"/>
    </source>
</evidence>
<dbReference type="eggNOG" id="KOG0254">
    <property type="taxonomic scope" value="Eukaryota"/>
</dbReference>
<evidence type="ECO:0000256" key="1">
    <source>
        <dbReference type="ARBA" id="ARBA00004141"/>
    </source>
</evidence>
<feature type="transmembrane region" description="Helical" evidence="5">
    <location>
        <begin position="62"/>
        <end position="80"/>
    </location>
</feature>
<accession>M3B8I0</accession>
<feature type="transmembrane region" description="Helical" evidence="5">
    <location>
        <begin position="359"/>
        <end position="377"/>
    </location>
</feature>
<dbReference type="Pfam" id="PF07690">
    <property type="entry name" value="MFS_1"/>
    <property type="match status" value="1"/>
</dbReference>
<feature type="domain" description="Major facilitator superfamily (MFS) profile" evidence="6">
    <location>
        <begin position="26"/>
        <end position="491"/>
    </location>
</feature>
<keyword evidence="8" id="KW-1185">Reference proteome</keyword>
<dbReference type="RefSeq" id="XP_016764283.1">
    <property type="nucleotide sequence ID" value="XM_016902913.1"/>
</dbReference>
<feature type="transmembrane region" description="Helical" evidence="5">
    <location>
        <begin position="383"/>
        <end position="403"/>
    </location>
</feature>
<sequence>MYICTDQEQGKTTPACFKSTAQEILFVLCATMAIAMSSLLTGSITVTSSLIGGDLGASTAEITWLTASTSLSAGAFLLLFGKLSDLILGRRTLFLASLFLFSIVALAAGFAKQAITLDVLTGVLGLFNASGVPAAQGLLSLSYPAHATKRRNYAFACFSAGNPMGFALGAFLGGGAAELFDWRAGFWLMAIIFFAFAVIGAATIPQDSAPKEPLNKETLKRLDLVGVFCVVFGIGMFSASLSLGDTAPQGWRTGYVLALLIVGALLLLAFVLWDMWIGDEYALVPMSIWKDRNFTVALSILSLGFLAFAPGTFFYALYLQNVKHSSPIIVAAYLIPMFIVGLIANAVAGLILHRVSNTILMWLSTACYTIAFLLLALNRQTTSYWALAFPAQMLIVIAADLQFNVCNMLVMTSLPTSHQSVAGGIFQTAVRLTAVIGFGIATAVFNAVKASPSLSGFWDTATQPYAAVFWICMAFSALSMCLVPFLTLGTQGGERLRTLFWKPDESKVQVQRQSMAQVRALDIGTNTIARAPDTCMFECSMPACNLMNSHRDGNNQSFDPTAMPIHRLSSHALPLSYTRPGMVE</sequence>
<evidence type="ECO:0000256" key="5">
    <source>
        <dbReference type="SAM" id="Phobius"/>
    </source>
</evidence>
<proteinExistence type="predicted"/>
<feature type="transmembrane region" description="Helical" evidence="5">
    <location>
        <begin position="465"/>
        <end position="488"/>
    </location>
</feature>
<dbReference type="PROSITE" id="PS50850">
    <property type="entry name" value="MFS"/>
    <property type="match status" value="1"/>
</dbReference>
<feature type="transmembrane region" description="Helical" evidence="5">
    <location>
        <begin position="224"/>
        <end position="243"/>
    </location>
</feature>
<dbReference type="InterPro" id="IPR020846">
    <property type="entry name" value="MFS_dom"/>
</dbReference>
<feature type="transmembrane region" description="Helical" evidence="5">
    <location>
        <begin position="424"/>
        <end position="445"/>
    </location>
</feature>
<dbReference type="GO" id="GO:0016020">
    <property type="term" value="C:membrane"/>
    <property type="evidence" value="ECO:0007669"/>
    <property type="project" value="UniProtKB-SubCell"/>
</dbReference>
<dbReference type="OMA" id="WAFPPDE"/>
<feature type="transmembrane region" description="Helical" evidence="5">
    <location>
        <begin position="255"/>
        <end position="273"/>
    </location>
</feature>
<organism evidence="7 8">
    <name type="scientific">Sphaerulina musiva (strain SO2202)</name>
    <name type="common">Poplar stem canker fungus</name>
    <name type="synonym">Septoria musiva</name>
    <dbReference type="NCBI Taxonomy" id="692275"/>
    <lineage>
        <taxon>Eukaryota</taxon>
        <taxon>Fungi</taxon>
        <taxon>Dikarya</taxon>
        <taxon>Ascomycota</taxon>
        <taxon>Pezizomycotina</taxon>
        <taxon>Dothideomycetes</taxon>
        <taxon>Dothideomycetidae</taxon>
        <taxon>Mycosphaerellales</taxon>
        <taxon>Mycosphaerellaceae</taxon>
        <taxon>Sphaerulina</taxon>
    </lineage>
</organism>
<feature type="transmembrane region" description="Helical" evidence="5">
    <location>
        <begin position="184"/>
        <end position="204"/>
    </location>
</feature>
<dbReference type="PANTHER" id="PTHR42718">
    <property type="entry name" value="MAJOR FACILITATOR SUPERFAMILY MULTIDRUG TRANSPORTER MFSC"/>
    <property type="match status" value="1"/>
</dbReference>
<evidence type="ECO:0000313" key="7">
    <source>
        <dbReference type="EMBL" id="EMF16162.1"/>
    </source>
</evidence>
<feature type="transmembrane region" description="Helical" evidence="5">
    <location>
        <begin position="153"/>
        <end position="172"/>
    </location>
</feature>
<dbReference type="EMBL" id="KB456261">
    <property type="protein sequence ID" value="EMF16162.1"/>
    <property type="molecule type" value="Genomic_DNA"/>
</dbReference>
<feature type="transmembrane region" description="Helical" evidence="5">
    <location>
        <begin position="24"/>
        <end position="50"/>
    </location>
</feature>
<dbReference type="HOGENOM" id="CLU_000960_27_3_1"/>
<evidence type="ECO:0000256" key="3">
    <source>
        <dbReference type="ARBA" id="ARBA00022989"/>
    </source>
</evidence>
<feature type="transmembrane region" description="Helical" evidence="5">
    <location>
        <begin position="92"/>
        <end position="111"/>
    </location>
</feature>
<feature type="transmembrane region" description="Helical" evidence="5">
    <location>
        <begin position="294"/>
        <end position="318"/>
    </location>
</feature>
<dbReference type="Gene3D" id="1.20.1250.20">
    <property type="entry name" value="MFS general substrate transporter like domains"/>
    <property type="match status" value="2"/>
</dbReference>
<dbReference type="AlphaFoldDB" id="M3B8I0"/>
<gene>
    <name evidence="7" type="ORF">SEPMUDRAFT_139770</name>
</gene>
<evidence type="ECO:0000259" key="6">
    <source>
        <dbReference type="PROSITE" id="PS50850"/>
    </source>
</evidence>
<dbReference type="PANTHER" id="PTHR42718:SF23">
    <property type="entry name" value="MAJOR FACILITATOR SUPERFAMILY (MFS) PROFILE DOMAIN-CONTAINING PROTEIN"/>
    <property type="match status" value="1"/>
</dbReference>
<comment type="subcellular location">
    <subcellularLocation>
        <location evidence="1">Membrane</location>
        <topology evidence="1">Multi-pass membrane protein</topology>
    </subcellularLocation>
</comment>
<name>M3B8I0_SPHMS</name>
<feature type="transmembrane region" description="Helical" evidence="5">
    <location>
        <begin position="330"/>
        <end position="352"/>
    </location>
</feature>
<dbReference type="OrthoDB" id="2985014at2759"/>
<evidence type="ECO:0000256" key="4">
    <source>
        <dbReference type="ARBA" id="ARBA00023136"/>
    </source>
</evidence>
<dbReference type="GO" id="GO:0022857">
    <property type="term" value="F:transmembrane transporter activity"/>
    <property type="evidence" value="ECO:0007669"/>
    <property type="project" value="InterPro"/>
</dbReference>
<keyword evidence="3 5" id="KW-1133">Transmembrane helix</keyword>
<dbReference type="Proteomes" id="UP000016931">
    <property type="component" value="Unassembled WGS sequence"/>
</dbReference>
<protein>
    <submittedName>
        <fullName evidence="7">MFS_1-domain-containing protein</fullName>
    </submittedName>
</protein>
<dbReference type="InterPro" id="IPR011701">
    <property type="entry name" value="MFS"/>
</dbReference>
<dbReference type="GeneID" id="27900050"/>
<keyword evidence="4 5" id="KW-0472">Membrane</keyword>
<keyword evidence="2 5" id="KW-0812">Transmembrane</keyword>
<dbReference type="InterPro" id="IPR036259">
    <property type="entry name" value="MFS_trans_sf"/>
</dbReference>